<evidence type="ECO:0008006" key="4">
    <source>
        <dbReference type="Google" id="ProtNLM"/>
    </source>
</evidence>
<proteinExistence type="predicted"/>
<sequence>MKVASLLACFTFTQLASAAAIAPDPTLNTGDISGTVEKRASGTATVNLASLQGSPGQLGSGFIYGFPDNSDGSASGAIPSNLRNGVGLKYCRAGGSQVPSPGLGYARGQLQGRLKSFQSNYNTCRQAGARYQVILAALWGSDGVQGDISWPGDNGSWTAFDDFLTQVINFIKSNNMQSGLDIDIWNEPDSTIFWNRAYSQYLSTWTRAYNRFKQDLSSVPIVGPSISVPASTSNGFWTAWLDNAKSTNTIPDFYTYHVLGLDFDVRGSQDTLKSMLSARGLAYKDVIVNEYGAISGGDQTNAGSVWYLANFERQNIKGLRAHWGMGFSNLHNGMAGLVNFEGTRYFPSAQWYVYNYYANSMTGNRVATTASGDGMFEVFATRGSSKDSVRILTGLRPKVGVRTYDVRVTGLSALGISGTVQIRTKRFTHLDWWLEGTAPTDLGIATHTVSNGEITFWVTPDNEFTAYAFEFVG</sequence>
<evidence type="ECO:0000313" key="2">
    <source>
        <dbReference type="EMBL" id="CEO53647.1"/>
    </source>
</evidence>
<reference evidence="3" key="2">
    <citation type="submission" date="2020-10" db="EMBL/GenBank/DDBJ databases">
        <title>High-Quality Genome Resource of Clonostachys rosea strain S41 by Oxford Nanopore Long-Read Sequencing.</title>
        <authorList>
            <person name="Wang H."/>
        </authorList>
    </citation>
    <scope>NUCLEOTIDE SEQUENCE</scope>
    <source>
        <strain evidence="3">S41</strain>
    </source>
</reference>
<dbReference type="EMBL" id="CDPU01000036">
    <property type="protein sequence ID" value="CEO53647.1"/>
    <property type="molecule type" value="Genomic_DNA"/>
</dbReference>
<evidence type="ECO:0000313" key="3">
    <source>
        <dbReference type="EMBL" id="KAF9757050.1"/>
    </source>
</evidence>
<dbReference type="EMBL" id="JADCTT010000002">
    <property type="protein sequence ID" value="KAF9757050.1"/>
    <property type="molecule type" value="Genomic_DNA"/>
</dbReference>
<dbReference type="Gene3D" id="3.20.20.80">
    <property type="entry name" value="Glycosidases"/>
    <property type="match status" value="1"/>
</dbReference>
<keyword evidence="1" id="KW-0732">Signal</keyword>
<dbReference type="AlphaFoldDB" id="A0A0B7KDT9"/>
<dbReference type="InterPro" id="IPR017853">
    <property type="entry name" value="GH"/>
</dbReference>
<dbReference type="Proteomes" id="UP000616885">
    <property type="component" value="Unassembled WGS sequence"/>
</dbReference>
<name>A0A0B7KDT9_BIOOC</name>
<organism evidence="2">
    <name type="scientific">Bionectria ochroleuca</name>
    <name type="common">Gliocladium roseum</name>
    <dbReference type="NCBI Taxonomy" id="29856"/>
    <lineage>
        <taxon>Eukaryota</taxon>
        <taxon>Fungi</taxon>
        <taxon>Dikarya</taxon>
        <taxon>Ascomycota</taxon>
        <taxon>Pezizomycotina</taxon>
        <taxon>Sordariomycetes</taxon>
        <taxon>Hypocreomycetidae</taxon>
        <taxon>Hypocreales</taxon>
        <taxon>Bionectriaceae</taxon>
        <taxon>Clonostachys</taxon>
    </lineage>
</organism>
<feature type="signal peptide" evidence="1">
    <location>
        <begin position="1"/>
        <end position="18"/>
    </location>
</feature>
<dbReference type="SUPFAM" id="SSF51445">
    <property type="entry name" value="(Trans)glycosidases"/>
    <property type="match status" value="1"/>
</dbReference>
<accession>A0A0B7KDT9</accession>
<evidence type="ECO:0000256" key="1">
    <source>
        <dbReference type="SAM" id="SignalP"/>
    </source>
</evidence>
<protein>
    <recommendedName>
        <fullName evidence="4">Beta-xylosidase C-terminal Concanavalin A-like domain-containing protein</fullName>
    </recommendedName>
</protein>
<reference evidence="2" key="1">
    <citation type="submission" date="2015-01" db="EMBL/GenBank/DDBJ databases">
        <authorList>
            <person name="Durling Mikael"/>
        </authorList>
    </citation>
    <scope>NUCLEOTIDE SEQUENCE</scope>
</reference>
<gene>
    <name evidence="2" type="ORF">BN869_000009705_1</name>
    <name evidence="3" type="ORF">IM811_007994</name>
</gene>
<feature type="chain" id="PRO_5044541163" description="Beta-xylosidase C-terminal Concanavalin A-like domain-containing protein" evidence="1">
    <location>
        <begin position="19"/>
        <end position="473"/>
    </location>
</feature>